<feature type="compositionally biased region" description="Polar residues" evidence="1">
    <location>
        <begin position="1344"/>
        <end position="1365"/>
    </location>
</feature>
<dbReference type="PANTHER" id="PTHR36721:SF1">
    <property type="entry name" value="OS04G0446401 PROTEIN"/>
    <property type="match status" value="1"/>
</dbReference>
<evidence type="ECO:0000256" key="1">
    <source>
        <dbReference type="SAM" id="MobiDB-lite"/>
    </source>
</evidence>
<name>A0AA88GTV1_NAELO</name>
<accession>A0AA88GTV1</accession>
<sequence length="1382" mass="157113">MIPPHYNNSPQQQQLPPQQKQDPSMANHMVHPQRPPNGSFAYLRTNSQQQQQQQQQPPLGLSQPSLQRPPPTLPQHPTFASVVGHPMPNTNHVGNQMLVDPSVNQGPPPTVPNNGYGMMRPQPSQPPQPSQQQQQPLLLQPVSQFHAEHVGQNGHGRGLGSNPLNQGPPQQRPLNGSLDVPSVLNINQPQPQTFTIKIANVAIRTPVEQVLMQMKQMIPALSGHIVNEHKIKKLGTENSTEQVYYFYINVNDRWIAQRVAQQCSKNFIVDNQLLIVTLKEGNPSTPQESNKFNSPKNKNNIPKYVVLEISNIPEEISVTQLVNLLKEKVPSLNYSIHNEQHNTIQQSIDGTVKVDLKIKAEKVAQEVITKCHQMPVGDRKIIIVDKDCFSSSSSKKENPMNYQDTPNVTLPRTMFEYLKKFSLLQDTTHYTYTTTGDIVIITLRSNLLNSGQIRKEQDKLVEFSISSNIQASNLKTCKKALKDEEFKKKLPPHHLVVFSHPLSSPSNEIMTKIKATCKIVCRKENRQEVEKAVKEVMKGTSYTINIPTPQVQVLFVMNDKLLKSLQQHFHPVSIQYSHEKKHLELKGNDAEKVKEALNQLFYWFQDFMKDPSQIPPLPTTDDTKQTKAKAAKASSSSMEVLPHFNALYKFGKNPIHYEFLPVTIYEYNHWKETNQAQQLQAEADKYYTAIDFVNKDTVFDIVQVENCFIYVNNVNILDKNLHVEALVNCANPFQEGSPFSNEFKNSAGSYVEHEFNQKKGSTDPMVGSLIETSAGNLSNVKTIYNVIMLLTIEEQDVVQAVYNILQTAEQNQIKSLAIPPFVQEGPQLNMVITTMVKTIANYFSEHPNSSIREIHLFKKEPVEKKVLKTMTSALSSLKHSILVYNNHTPNQAHENEEMDVTEYTGTFRFYNSTLQRFVKFTEQENNQLCELYIQNPNASFNFKDGQGVEYHINFKEMTQSNIRTGVTNDIQLVPKKACEGYIDSVYFYSDDAQQSVAFKPAQNILIENGYKAKQNTISIKDATIVFNNVTNTIERVDTSNNHRTSVVRYPVLKILECQREIPSYCKKGETLYVVWSDNENLWCVRDDGSSCQIPKLNAAPFKLTTNTKKKIIGQRSKMHMIKLISPKDFTQRFTIVNYKQFIDQLKISKTVTVSKSALDSFLENNKGFKALKSDLLNIIQRQPSQMDGSVEIVGFSPIVKLFCQHLAPSNPPKNQPKKNNKKKPQPSQPQSQPLLLPQSQPSQHQQQPQIQPKRQPQRQPQMQPQSQSQPSQPQSQPLLLPLSQPSQHQQQPQIQPKRQPHMQPQPQIQPQRQQQIQPQILPQIQPQRQYPSSQMVQQVPMYPMSQNQPPQPFTSPQGYHSSNAGGNPVVGMTTLNNFSQRK</sequence>
<dbReference type="InterPro" id="IPR037197">
    <property type="entry name" value="WWE_dom_sf"/>
</dbReference>
<dbReference type="EMBL" id="PYSW02000014">
    <property type="protein sequence ID" value="KAG2386790.1"/>
    <property type="molecule type" value="Genomic_DNA"/>
</dbReference>
<dbReference type="Pfam" id="PF01661">
    <property type="entry name" value="Macro"/>
    <property type="match status" value="1"/>
</dbReference>
<feature type="domain" description="Macro" evidence="2">
    <location>
        <begin position="727"/>
        <end position="820"/>
    </location>
</feature>
<feature type="compositionally biased region" description="Low complexity" evidence="1">
    <location>
        <begin position="47"/>
        <end position="66"/>
    </location>
</feature>
<dbReference type="InterPro" id="IPR043472">
    <property type="entry name" value="Macro_dom-like"/>
</dbReference>
<feature type="region of interest" description="Disordered" evidence="1">
    <location>
        <begin position="1206"/>
        <end position="1382"/>
    </location>
</feature>
<feature type="compositionally biased region" description="Low complexity" evidence="1">
    <location>
        <begin position="1228"/>
        <end position="1329"/>
    </location>
</feature>
<reference evidence="3 4" key="1">
    <citation type="journal article" date="2018" name="BMC Genomics">
        <title>The genome of Naegleria lovaniensis, the basis for a comparative approach to unravel pathogenicity factors of the human pathogenic amoeba N. fowleri.</title>
        <authorList>
            <person name="Liechti N."/>
            <person name="Schurch N."/>
            <person name="Bruggmann R."/>
            <person name="Wittwer M."/>
        </authorList>
    </citation>
    <scope>NUCLEOTIDE SEQUENCE [LARGE SCALE GENOMIC DNA]</scope>
    <source>
        <strain evidence="3 4">ATCC 30569</strain>
    </source>
</reference>
<gene>
    <name evidence="3" type="ORF">C9374_001825</name>
</gene>
<dbReference type="InterPro" id="IPR002589">
    <property type="entry name" value="Macro_dom"/>
</dbReference>
<feature type="region of interest" description="Disordered" evidence="1">
    <location>
        <begin position="150"/>
        <end position="179"/>
    </location>
</feature>
<dbReference type="Gene3D" id="3.40.220.10">
    <property type="entry name" value="Leucine Aminopeptidase, subunit E, domain 1"/>
    <property type="match status" value="1"/>
</dbReference>
<evidence type="ECO:0000313" key="4">
    <source>
        <dbReference type="Proteomes" id="UP000816034"/>
    </source>
</evidence>
<feature type="compositionally biased region" description="Polar residues" evidence="1">
    <location>
        <begin position="1373"/>
        <end position="1382"/>
    </location>
</feature>
<feature type="compositionally biased region" description="Basic residues" evidence="1">
    <location>
        <begin position="1215"/>
        <end position="1224"/>
    </location>
</feature>
<dbReference type="Gene3D" id="3.30.720.50">
    <property type="match status" value="1"/>
</dbReference>
<dbReference type="GeneID" id="68094281"/>
<dbReference type="Proteomes" id="UP000816034">
    <property type="component" value="Unassembled WGS sequence"/>
</dbReference>
<keyword evidence="4" id="KW-1185">Reference proteome</keyword>
<protein>
    <recommendedName>
        <fullName evidence="2">Macro domain-containing protein</fullName>
    </recommendedName>
</protein>
<dbReference type="SUPFAM" id="SSF52949">
    <property type="entry name" value="Macro domain-like"/>
    <property type="match status" value="1"/>
</dbReference>
<feature type="compositionally biased region" description="Polar residues" evidence="1">
    <location>
        <begin position="162"/>
        <end position="174"/>
    </location>
</feature>
<organism evidence="3 4">
    <name type="scientific">Naegleria lovaniensis</name>
    <name type="common">Amoeba</name>
    <dbReference type="NCBI Taxonomy" id="51637"/>
    <lineage>
        <taxon>Eukaryota</taxon>
        <taxon>Discoba</taxon>
        <taxon>Heterolobosea</taxon>
        <taxon>Tetramitia</taxon>
        <taxon>Eutetramitia</taxon>
        <taxon>Vahlkampfiidae</taxon>
        <taxon>Naegleria</taxon>
    </lineage>
</organism>
<feature type="compositionally biased region" description="Low complexity" evidence="1">
    <location>
        <begin position="10"/>
        <end position="23"/>
    </location>
</feature>
<evidence type="ECO:0000313" key="3">
    <source>
        <dbReference type="EMBL" id="KAG2386790.1"/>
    </source>
</evidence>
<evidence type="ECO:0000259" key="2">
    <source>
        <dbReference type="Pfam" id="PF01661"/>
    </source>
</evidence>
<dbReference type="PANTHER" id="PTHR36721">
    <property type="entry name" value="PROLINE-RICH FAMILY PROTEIN"/>
    <property type="match status" value="1"/>
</dbReference>
<dbReference type="RefSeq" id="XP_044550782.1">
    <property type="nucleotide sequence ID" value="XM_044691175.1"/>
</dbReference>
<feature type="region of interest" description="Disordered" evidence="1">
    <location>
        <begin position="1"/>
        <end position="136"/>
    </location>
</feature>
<comment type="caution">
    <text evidence="3">The sequence shown here is derived from an EMBL/GenBank/DDBJ whole genome shotgun (WGS) entry which is preliminary data.</text>
</comment>
<proteinExistence type="predicted"/>